<dbReference type="InterPro" id="IPR036188">
    <property type="entry name" value="FAD/NAD-bd_sf"/>
</dbReference>
<dbReference type="Proteomes" id="UP000250434">
    <property type="component" value="Chromosome"/>
</dbReference>
<dbReference type="InterPro" id="IPR050464">
    <property type="entry name" value="Zeta_carotene_desat/Oxidored"/>
</dbReference>
<evidence type="ECO:0000313" key="3">
    <source>
        <dbReference type="Proteomes" id="UP000250434"/>
    </source>
</evidence>
<evidence type="ECO:0000259" key="1">
    <source>
        <dbReference type="Pfam" id="PF01593"/>
    </source>
</evidence>
<dbReference type="RefSeq" id="WP_113697071.1">
    <property type="nucleotide sequence ID" value="NZ_CP015163.1"/>
</dbReference>
<accession>A0A344LIX8</accession>
<dbReference type="EMBL" id="CP015163">
    <property type="protein sequence ID" value="AXB48002.1"/>
    <property type="molecule type" value="Genomic_DNA"/>
</dbReference>
<dbReference type="Pfam" id="PF01593">
    <property type="entry name" value="Amino_oxidase"/>
    <property type="match status" value="1"/>
</dbReference>
<dbReference type="Gene3D" id="3.50.50.60">
    <property type="entry name" value="FAD/NAD(P)-binding domain"/>
    <property type="match status" value="1"/>
</dbReference>
<evidence type="ECO:0000313" key="2">
    <source>
        <dbReference type="EMBL" id="AXB48002.1"/>
    </source>
</evidence>
<sequence>MSGAPDVAVVGAGIAGLTVAHELRRAGLSVRVFEATGQVGGRMASVRHGGYTIDTGAEQLSAEGYRATWELLRRAGVPIADVPSIRSSVGVWRDGRAHAALTPQSTALSLRARWELTRFLMRAKRNRRRFDTDRPEETPLGAATVAEFTERFHRDLHDYLFQPLGANFFGWRADRSTIAPMACLMLAVGPATAWRTYADGMDTLARRLAADLDVETDHPVEEVVTEGSHARVTTAAGTFHARAAVLCVPAPVATELHANPAPAAEPYLAACSFTPMLKLSCLLDRPLGLTANRPLYVLLTPAAEESVLSGVIVDHEKHSSRAPDGRGLVSLCAAPSVAAELIDAPEGDIVPRLLGAGERFLPGLGAATRDTLVHRFRHGLPEATPAALALRAGFEARPIGPVEYAGDWISLRPSSEGAIRAGALAASRVLHHLHHCRIGMKEAV</sequence>
<dbReference type="InterPro" id="IPR002937">
    <property type="entry name" value="Amino_oxidase"/>
</dbReference>
<dbReference type="SUPFAM" id="SSF54373">
    <property type="entry name" value="FAD-linked reductases, C-terminal domain"/>
    <property type="match status" value="1"/>
</dbReference>
<feature type="domain" description="Amine oxidase" evidence="1">
    <location>
        <begin position="14"/>
        <end position="430"/>
    </location>
</feature>
<proteinExistence type="predicted"/>
<protein>
    <submittedName>
        <fullName evidence="2">Amine oxidase</fullName>
    </submittedName>
</protein>
<dbReference type="AlphaFoldDB" id="A0A344LIX8"/>
<dbReference type="OrthoDB" id="3267377at2"/>
<dbReference type="KEGG" id="aab:A4R43_40775"/>
<gene>
    <name evidence="2" type="ORF">A4R43_40775</name>
</gene>
<dbReference type="PRINTS" id="PR00419">
    <property type="entry name" value="ADXRDTASE"/>
</dbReference>
<reference evidence="2 3" key="1">
    <citation type="submission" date="2016-04" db="EMBL/GenBank/DDBJ databases">
        <title>Complete genome sequence and analysis of deep-sea sediment isolate, Amycolatopsis sp. WP1.</title>
        <authorList>
            <person name="Wang H."/>
            <person name="Chen S."/>
            <person name="Wu Q."/>
        </authorList>
    </citation>
    <scope>NUCLEOTIDE SEQUENCE [LARGE SCALE GENOMIC DNA]</scope>
    <source>
        <strain evidence="2 3">WP1</strain>
    </source>
</reference>
<name>A0A344LIX8_9PSEU</name>
<dbReference type="PANTHER" id="PTHR42923">
    <property type="entry name" value="PROTOPORPHYRINOGEN OXIDASE"/>
    <property type="match status" value="1"/>
</dbReference>
<dbReference type="SUPFAM" id="SSF51905">
    <property type="entry name" value="FAD/NAD(P)-binding domain"/>
    <property type="match status" value="1"/>
</dbReference>
<organism evidence="2 3">
    <name type="scientific">Amycolatopsis albispora</name>
    <dbReference type="NCBI Taxonomy" id="1804986"/>
    <lineage>
        <taxon>Bacteria</taxon>
        <taxon>Bacillati</taxon>
        <taxon>Actinomycetota</taxon>
        <taxon>Actinomycetes</taxon>
        <taxon>Pseudonocardiales</taxon>
        <taxon>Pseudonocardiaceae</taxon>
        <taxon>Amycolatopsis</taxon>
    </lineage>
</organism>
<dbReference type="GO" id="GO:0016491">
    <property type="term" value="F:oxidoreductase activity"/>
    <property type="evidence" value="ECO:0007669"/>
    <property type="project" value="InterPro"/>
</dbReference>
<keyword evidence="3" id="KW-1185">Reference proteome</keyword>